<feature type="region of interest" description="Disordered" evidence="1">
    <location>
        <begin position="455"/>
        <end position="479"/>
    </location>
</feature>
<reference evidence="4 5" key="1">
    <citation type="submission" date="2018-06" db="EMBL/GenBank/DDBJ databases">
        <authorList>
            <consortium name="Pathogen Informatics"/>
            <person name="Doyle S."/>
        </authorList>
    </citation>
    <scope>NUCLEOTIDE SEQUENCE [LARGE SCALE GENOMIC DNA]</scope>
    <source>
        <strain evidence="4 5">NCTC11460</strain>
    </source>
</reference>
<evidence type="ECO:0008006" key="6">
    <source>
        <dbReference type="Google" id="ProtNLM"/>
    </source>
</evidence>
<gene>
    <name evidence="2" type="ORF">NCTC11460_00049</name>
    <name evidence="3" type="ORF">NCTC11460_02169</name>
    <name evidence="4" type="ORF">NCTC11460_02171</name>
</gene>
<dbReference type="Proteomes" id="UP000255101">
    <property type="component" value="Unassembled WGS sequence"/>
</dbReference>
<dbReference type="RefSeq" id="WP_019595617.1">
    <property type="nucleotide sequence ID" value="NZ_FOVA01000007.1"/>
</dbReference>
<sequence length="479" mass="54886">MENSDNGVNQNHINFASRQKSLSEVRSIEEINKNYYKPSSISPLQLSRILDKPESNISSLQDLSVKMTQLNGMLKEFINYKSLILTQDHYIFSSDSFRYKDKDAIWKDELKVAQYLEKFGIKTLMRWITKRLFQNGEVYIYKRETKDGMLIQEIPQKLCKMVMLDEFGIFRYGIDVSKISESQLDYFPEEISKAYIKYKNSKDKKNIKGFNGDYYVVGENGAGFQLNQWESKGLPYYLHLFSVLLNLSDAETLDNENNKLDNYKLLYQQLLHDEKTGKMQIDADVAGAYHEAIKSTLPKGIGIVTTPMKLDSITLGDGKLKGYEHVNNIKKSVYDNAGISDDLFNGNAKTKEAIMLSSIIDTLVPIEIQGLVEKWLNYELRQKFKKGGWKVKFLETSYYNKQNAIKTERENLAIYGSKKKYLATQGFSPLESLNILYSESILDLEEYMTPMLTSHTISSDKAGRPEGTNKDGEISSSEG</sequence>
<feature type="compositionally biased region" description="Basic and acidic residues" evidence="1">
    <location>
        <begin position="461"/>
        <end position="473"/>
    </location>
</feature>
<evidence type="ECO:0000313" key="5">
    <source>
        <dbReference type="Proteomes" id="UP000255101"/>
    </source>
</evidence>
<name>A0A379CIP8_9FIRM</name>
<accession>A0A379CIP8</accession>
<dbReference type="EMBL" id="UGTB01000004">
    <property type="protein sequence ID" value="SUB62161.1"/>
    <property type="molecule type" value="Genomic_DNA"/>
</dbReference>
<dbReference type="EMBL" id="UGTB01000004">
    <property type="protein sequence ID" value="SUB62163.1"/>
    <property type="molecule type" value="Genomic_DNA"/>
</dbReference>
<evidence type="ECO:0000313" key="2">
    <source>
        <dbReference type="EMBL" id="SUB60172.1"/>
    </source>
</evidence>
<protein>
    <recommendedName>
        <fullName evidence="6">Phage portal protein</fullName>
    </recommendedName>
</protein>
<evidence type="ECO:0000256" key="1">
    <source>
        <dbReference type="SAM" id="MobiDB-lite"/>
    </source>
</evidence>
<dbReference type="AlphaFoldDB" id="A0A379CIP8"/>
<proteinExistence type="predicted"/>
<evidence type="ECO:0000313" key="3">
    <source>
        <dbReference type="EMBL" id="SUB62161.1"/>
    </source>
</evidence>
<evidence type="ECO:0000313" key="4">
    <source>
        <dbReference type="EMBL" id="SUB62163.1"/>
    </source>
</evidence>
<organism evidence="4 5">
    <name type="scientific">Peptostreptococcus anaerobius</name>
    <dbReference type="NCBI Taxonomy" id="1261"/>
    <lineage>
        <taxon>Bacteria</taxon>
        <taxon>Bacillati</taxon>
        <taxon>Bacillota</taxon>
        <taxon>Clostridia</taxon>
        <taxon>Peptostreptococcales</taxon>
        <taxon>Peptostreptococcaceae</taxon>
        <taxon>Peptostreptococcus</taxon>
    </lineage>
</organism>
<dbReference type="EMBL" id="UGTB01000004">
    <property type="protein sequence ID" value="SUB60172.1"/>
    <property type="molecule type" value="Genomic_DNA"/>
</dbReference>